<dbReference type="PROSITE" id="PS50966">
    <property type="entry name" value="ZF_SWIM"/>
    <property type="match status" value="1"/>
</dbReference>
<evidence type="ECO:0000256" key="3">
    <source>
        <dbReference type="ARBA" id="ARBA00022833"/>
    </source>
</evidence>
<proteinExistence type="predicted"/>
<accession>A0A9D3VV51</accession>
<sequence length="186" mass="21219">MHTMCHDRDNLGFRVIEFDRLHEGIIGGQYAVYLRNRTCNCGRFDVLRYPCAHVIAACQNLRIDPMSYVDEVYRLETMYNVWRHVFPPVPDKQLVPHGVISRSVLDSSLVRLPTEVVVPPAGDLVVGVERLTHLDRIMNATVFASPMEEVFEPRKVMEIGRKKSSLMAPRAIPHAMTAYRLAVDSE</sequence>
<protein>
    <recommendedName>
        <fullName evidence="5">SWIM-type domain-containing protein</fullName>
    </recommendedName>
</protein>
<evidence type="ECO:0000256" key="4">
    <source>
        <dbReference type="PROSITE-ProRule" id="PRU00325"/>
    </source>
</evidence>
<keyword evidence="7" id="KW-1185">Reference proteome</keyword>
<keyword evidence="2 4" id="KW-0863">Zinc-finger</keyword>
<gene>
    <name evidence="6" type="ORF">J1N35_014616</name>
</gene>
<evidence type="ECO:0000259" key="5">
    <source>
        <dbReference type="PROSITE" id="PS50966"/>
    </source>
</evidence>
<comment type="caution">
    <text evidence="6">The sequence shown here is derived from an EMBL/GenBank/DDBJ whole genome shotgun (WGS) entry which is preliminary data.</text>
</comment>
<organism evidence="6 7">
    <name type="scientific">Gossypium stocksii</name>
    <dbReference type="NCBI Taxonomy" id="47602"/>
    <lineage>
        <taxon>Eukaryota</taxon>
        <taxon>Viridiplantae</taxon>
        <taxon>Streptophyta</taxon>
        <taxon>Embryophyta</taxon>
        <taxon>Tracheophyta</taxon>
        <taxon>Spermatophyta</taxon>
        <taxon>Magnoliopsida</taxon>
        <taxon>eudicotyledons</taxon>
        <taxon>Gunneridae</taxon>
        <taxon>Pentapetalae</taxon>
        <taxon>rosids</taxon>
        <taxon>malvids</taxon>
        <taxon>Malvales</taxon>
        <taxon>Malvaceae</taxon>
        <taxon>Malvoideae</taxon>
        <taxon>Gossypium</taxon>
    </lineage>
</organism>
<dbReference type="Pfam" id="PF04434">
    <property type="entry name" value="SWIM"/>
    <property type="match status" value="1"/>
</dbReference>
<feature type="domain" description="SWIM-type" evidence="5">
    <location>
        <begin position="30"/>
        <end position="62"/>
    </location>
</feature>
<dbReference type="GO" id="GO:0008270">
    <property type="term" value="F:zinc ion binding"/>
    <property type="evidence" value="ECO:0007669"/>
    <property type="project" value="UniProtKB-KW"/>
</dbReference>
<evidence type="ECO:0000313" key="7">
    <source>
        <dbReference type="Proteomes" id="UP000828251"/>
    </source>
</evidence>
<dbReference type="InterPro" id="IPR006564">
    <property type="entry name" value="Znf_PMZ"/>
</dbReference>
<evidence type="ECO:0000256" key="2">
    <source>
        <dbReference type="ARBA" id="ARBA00022771"/>
    </source>
</evidence>
<evidence type="ECO:0000313" key="6">
    <source>
        <dbReference type="EMBL" id="KAH1097695.1"/>
    </source>
</evidence>
<evidence type="ECO:0000256" key="1">
    <source>
        <dbReference type="ARBA" id="ARBA00022723"/>
    </source>
</evidence>
<keyword evidence="1" id="KW-0479">Metal-binding</keyword>
<dbReference type="AlphaFoldDB" id="A0A9D3VV51"/>
<dbReference type="OrthoDB" id="1048878at2759"/>
<name>A0A9D3VV51_9ROSI</name>
<reference evidence="6 7" key="1">
    <citation type="journal article" date="2021" name="Plant Biotechnol. J.">
        <title>Multi-omics assisted identification of the key and species-specific regulatory components of drought-tolerant mechanisms in Gossypium stocksii.</title>
        <authorList>
            <person name="Yu D."/>
            <person name="Ke L."/>
            <person name="Zhang D."/>
            <person name="Wu Y."/>
            <person name="Sun Y."/>
            <person name="Mei J."/>
            <person name="Sun J."/>
            <person name="Sun Y."/>
        </authorList>
    </citation>
    <scope>NUCLEOTIDE SEQUENCE [LARGE SCALE GENOMIC DNA]</scope>
    <source>
        <strain evidence="7">cv. E1</strain>
        <tissue evidence="6">Leaf</tissue>
    </source>
</reference>
<dbReference type="EMBL" id="JAIQCV010000005">
    <property type="protein sequence ID" value="KAH1097695.1"/>
    <property type="molecule type" value="Genomic_DNA"/>
</dbReference>
<dbReference type="SMART" id="SM00575">
    <property type="entry name" value="ZnF_PMZ"/>
    <property type="match status" value="1"/>
</dbReference>
<dbReference type="InterPro" id="IPR007527">
    <property type="entry name" value="Znf_SWIM"/>
</dbReference>
<keyword evidence="3" id="KW-0862">Zinc</keyword>
<dbReference type="Proteomes" id="UP000828251">
    <property type="component" value="Unassembled WGS sequence"/>
</dbReference>